<feature type="transmembrane region" description="Helical" evidence="6">
    <location>
        <begin position="43"/>
        <end position="69"/>
    </location>
</feature>
<feature type="transmembrane region" description="Helical" evidence="6">
    <location>
        <begin position="372"/>
        <end position="405"/>
    </location>
</feature>
<organism evidence="8 9">
    <name type="scientific">Holtiella tumoricola</name>
    <dbReference type="NCBI Taxonomy" id="3018743"/>
    <lineage>
        <taxon>Bacteria</taxon>
        <taxon>Bacillati</taxon>
        <taxon>Bacillota</taxon>
        <taxon>Clostridia</taxon>
        <taxon>Lachnospirales</taxon>
        <taxon>Cellulosilyticaceae</taxon>
        <taxon>Holtiella</taxon>
    </lineage>
</organism>
<feature type="transmembrane region" description="Helical" evidence="6">
    <location>
        <begin position="12"/>
        <end position="31"/>
    </location>
</feature>
<evidence type="ECO:0000259" key="7">
    <source>
        <dbReference type="Pfam" id="PF03600"/>
    </source>
</evidence>
<dbReference type="RefSeq" id="WP_271011397.1">
    <property type="nucleotide sequence ID" value="NZ_JAQIFT010000016.1"/>
</dbReference>
<dbReference type="Pfam" id="PF03600">
    <property type="entry name" value="CitMHS"/>
    <property type="match status" value="1"/>
</dbReference>
<keyword evidence="4 6" id="KW-1133">Transmembrane helix</keyword>
<feature type="transmembrane region" description="Helical" evidence="6">
    <location>
        <begin position="90"/>
        <end position="111"/>
    </location>
</feature>
<keyword evidence="5 6" id="KW-0472">Membrane</keyword>
<comment type="subcellular location">
    <subcellularLocation>
        <location evidence="1">Membrane</location>
        <topology evidence="1">Multi-pass membrane protein</topology>
    </subcellularLocation>
</comment>
<evidence type="ECO:0000256" key="6">
    <source>
        <dbReference type="SAM" id="Phobius"/>
    </source>
</evidence>
<keyword evidence="2" id="KW-0813">Transport</keyword>
<dbReference type="InterPro" id="IPR004680">
    <property type="entry name" value="Cit_transptr-like_dom"/>
</dbReference>
<gene>
    <name evidence="8" type="ORF">PBV87_05255</name>
</gene>
<accession>A0AA42IZY4</accession>
<keyword evidence="9" id="KW-1185">Reference proteome</keyword>
<protein>
    <submittedName>
        <fullName evidence="8">SLC13 family permease</fullName>
    </submittedName>
</protein>
<sequence length="481" mass="52985">MSSQKIKSTYGLHVIISAIILLVFWLMPPIAPVTPLGMRILGILFSVIYAWMFIDTIWPSLIGIILLGISGYMPVDKAITTALGNPLVNMILYIMILTGAISEAGLCDYVAKWFLTRKINNGRPWVFTTMILVASYVLSVMTLVTSSLFLLYPILYSMFEQFKLKKEDAYVKILLISVAMAGTLGFATTPYKGALPAMFNNYANITGTSIDYFPYMVVAVILSLVSILAMVVVIKYILRPDISAIKNINYEQLNKEPLQPLTKKQMILLGALVFYMIWVLMPSILPQGVVRDFMNNMQNGIAILLVALGCALKIEGEPIIHFQKVISKYAAWSVILIVASAICIGNALTAEGTGIIPLLEQITQPIFEGKSILVFTILMIVISFVLTNLCNNMVIGMLMIPIFYLFTQQMNTSSLPIAILVFFITCIAMITPSSSPVGAILHGNSQWLSAKDIYKYATVFCIVTLLVTIIVGLPVVSLIVG</sequence>
<comment type="caution">
    <text evidence="8">The sequence shown here is derived from an EMBL/GenBank/DDBJ whole genome shotgun (WGS) entry which is preliminary data.</text>
</comment>
<feature type="transmembrane region" description="Helical" evidence="6">
    <location>
        <begin position="297"/>
        <end position="314"/>
    </location>
</feature>
<evidence type="ECO:0000256" key="3">
    <source>
        <dbReference type="ARBA" id="ARBA00022692"/>
    </source>
</evidence>
<evidence type="ECO:0000313" key="8">
    <source>
        <dbReference type="EMBL" id="MDA3730907.1"/>
    </source>
</evidence>
<feature type="transmembrane region" description="Helical" evidence="6">
    <location>
        <begin position="266"/>
        <end position="285"/>
    </location>
</feature>
<reference evidence="8" key="1">
    <citation type="journal article" date="2023" name="Int. J. Syst. Evol. Microbiol.">
        <title>&lt;i&gt;Holtiella tumoricola&lt;/i&gt; gen. nov. sp. nov., isolated from a human clinical sample.</title>
        <authorList>
            <person name="Allen-Vercoe E."/>
            <person name="Daigneault M.C."/>
            <person name="Vancuren S.J."/>
            <person name="Cochrane K."/>
            <person name="O'Neal L.L."/>
            <person name="Sankaranarayanan K."/>
            <person name="Lawson P.A."/>
        </authorList>
    </citation>
    <scope>NUCLEOTIDE SEQUENCE</scope>
    <source>
        <strain evidence="8">CC70A</strain>
    </source>
</reference>
<dbReference type="Proteomes" id="UP001169242">
    <property type="component" value="Unassembled WGS sequence"/>
</dbReference>
<dbReference type="GO" id="GO:0022857">
    <property type="term" value="F:transmembrane transporter activity"/>
    <property type="evidence" value="ECO:0007669"/>
    <property type="project" value="TreeGrafter"/>
</dbReference>
<dbReference type="AlphaFoldDB" id="A0AA42IZY4"/>
<name>A0AA42IZY4_9FIRM</name>
<keyword evidence="3 6" id="KW-0812">Transmembrane</keyword>
<feature type="transmembrane region" description="Helical" evidence="6">
    <location>
        <begin position="212"/>
        <end position="238"/>
    </location>
</feature>
<dbReference type="GO" id="GO:0005886">
    <property type="term" value="C:plasma membrane"/>
    <property type="evidence" value="ECO:0007669"/>
    <property type="project" value="TreeGrafter"/>
</dbReference>
<feature type="domain" description="Citrate transporter-like" evidence="7">
    <location>
        <begin position="50"/>
        <end position="402"/>
    </location>
</feature>
<evidence type="ECO:0000256" key="4">
    <source>
        <dbReference type="ARBA" id="ARBA00022989"/>
    </source>
</evidence>
<feature type="transmembrane region" description="Helical" evidence="6">
    <location>
        <begin position="173"/>
        <end position="192"/>
    </location>
</feature>
<feature type="transmembrane region" description="Helical" evidence="6">
    <location>
        <begin position="453"/>
        <end position="480"/>
    </location>
</feature>
<dbReference type="PANTHER" id="PTHR10283">
    <property type="entry name" value="SOLUTE CARRIER FAMILY 13 MEMBER"/>
    <property type="match status" value="1"/>
</dbReference>
<evidence type="ECO:0000256" key="1">
    <source>
        <dbReference type="ARBA" id="ARBA00004141"/>
    </source>
</evidence>
<dbReference type="EMBL" id="JAQIFT010000016">
    <property type="protein sequence ID" value="MDA3730907.1"/>
    <property type="molecule type" value="Genomic_DNA"/>
</dbReference>
<feature type="transmembrane region" description="Helical" evidence="6">
    <location>
        <begin position="417"/>
        <end position="441"/>
    </location>
</feature>
<evidence type="ECO:0000256" key="5">
    <source>
        <dbReference type="ARBA" id="ARBA00023136"/>
    </source>
</evidence>
<feature type="transmembrane region" description="Helical" evidence="6">
    <location>
        <begin position="326"/>
        <end position="348"/>
    </location>
</feature>
<evidence type="ECO:0000256" key="2">
    <source>
        <dbReference type="ARBA" id="ARBA00022448"/>
    </source>
</evidence>
<evidence type="ECO:0000313" key="9">
    <source>
        <dbReference type="Proteomes" id="UP001169242"/>
    </source>
</evidence>
<feature type="transmembrane region" description="Helical" evidence="6">
    <location>
        <begin position="131"/>
        <end position="152"/>
    </location>
</feature>
<proteinExistence type="predicted"/>